<gene>
    <name evidence="1" type="ORF">IHE45_07G093200</name>
</gene>
<accession>A0ACB7VSY1</accession>
<evidence type="ECO:0000313" key="2">
    <source>
        <dbReference type="Proteomes" id="UP000827976"/>
    </source>
</evidence>
<reference evidence="2" key="1">
    <citation type="journal article" date="2022" name="Nat. Commun.">
        <title>Chromosome evolution and the genetic basis of agronomically important traits in greater yam.</title>
        <authorList>
            <person name="Bredeson J.V."/>
            <person name="Lyons J.B."/>
            <person name="Oniyinde I.O."/>
            <person name="Okereke N.R."/>
            <person name="Kolade O."/>
            <person name="Nnabue I."/>
            <person name="Nwadili C.O."/>
            <person name="Hribova E."/>
            <person name="Parker M."/>
            <person name="Nwogha J."/>
            <person name="Shu S."/>
            <person name="Carlson J."/>
            <person name="Kariba R."/>
            <person name="Muthemba S."/>
            <person name="Knop K."/>
            <person name="Barton G.J."/>
            <person name="Sherwood A.V."/>
            <person name="Lopez-Montes A."/>
            <person name="Asiedu R."/>
            <person name="Jamnadass R."/>
            <person name="Muchugi A."/>
            <person name="Goodstein D."/>
            <person name="Egesi C.N."/>
            <person name="Featherston J."/>
            <person name="Asfaw A."/>
            <person name="Simpson G.G."/>
            <person name="Dolezel J."/>
            <person name="Hendre P.S."/>
            <person name="Van Deynze A."/>
            <person name="Kumar P.L."/>
            <person name="Obidiegwu J.E."/>
            <person name="Bhattacharjee R."/>
            <person name="Rokhsar D.S."/>
        </authorList>
    </citation>
    <scope>NUCLEOTIDE SEQUENCE [LARGE SCALE GENOMIC DNA]</scope>
    <source>
        <strain evidence="2">cv. TDa95/00328</strain>
    </source>
</reference>
<organism evidence="1 2">
    <name type="scientific">Dioscorea alata</name>
    <name type="common">Purple yam</name>
    <dbReference type="NCBI Taxonomy" id="55571"/>
    <lineage>
        <taxon>Eukaryota</taxon>
        <taxon>Viridiplantae</taxon>
        <taxon>Streptophyta</taxon>
        <taxon>Embryophyta</taxon>
        <taxon>Tracheophyta</taxon>
        <taxon>Spermatophyta</taxon>
        <taxon>Magnoliopsida</taxon>
        <taxon>Liliopsida</taxon>
        <taxon>Dioscoreales</taxon>
        <taxon>Dioscoreaceae</taxon>
        <taxon>Dioscorea</taxon>
    </lineage>
</organism>
<sequence length="303" mass="33809">MSTSPFTTFTFWSLFNSTIQPTISLHISSHNSSMKDLSLFLLKNSLASKMKRGIRSFCNGVGSTSTLDQKKNDCDVSCIANDSYVDDNPLTLEEMILQLDLEEEAARRAKIDDYSELNRRMSCVNNSDILRSARNAAMNQYPRFSLDGRDAMYRSSFRNYGCVKPGRRSVCCSSSSGGGFLNNGYEVNFDGNVAYPPTVAGESVVWCKPGVVAKLMGLDAVPVPVPVPVRPGRSRVKAGAFNSRKENLRRMGKHELEKERLLMNMNGCKGSSNYKTGRYCVMKPINVEPMNGPLNWNLRHARR</sequence>
<comment type="caution">
    <text evidence="1">The sequence shown here is derived from an EMBL/GenBank/DDBJ whole genome shotgun (WGS) entry which is preliminary data.</text>
</comment>
<proteinExistence type="predicted"/>
<keyword evidence="2" id="KW-1185">Reference proteome</keyword>
<dbReference type="Proteomes" id="UP000827976">
    <property type="component" value="Chromosome 7"/>
</dbReference>
<dbReference type="EMBL" id="CM037017">
    <property type="protein sequence ID" value="KAH7677571.1"/>
    <property type="molecule type" value="Genomic_DNA"/>
</dbReference>
<name>A0ACB7VSY1_DIOAL</name>
<protein>
    <submittedName>
        <fullName evidence="1">Uncharacterized protein</fullName>
    </submittedName>
</protein>
<evidence type="ECO:0000313" key="1">
    <source>
        <dbReference type="EMBL" id="KAH7677571.1"/>
    </source>
</evidence>